<keyword evidence="2" id="KW-0808">Transferase</keyword>
<accession>A0A849P3X5</accession>
<protein>
    <submittedName>
        <fullName evidence="2">Phosphotransferase</fullName>
    </submittedName>
</protein>
<proteinExistence type="predicted"/>
<evidence type="ECO:0000313" key="2">
    <source>
        <dbReference type="EMBL" id="NOL51766.1"/>
    </source>
</evidence>
<dbReference type="GO" id="GO:0016740">
    <property type="term" value="F:transferase activity"/>
    <property type="evidence" value="ECO:0007669"/>
    <property type="project" value="UniProtKB-KW"/>
</dbReference>
<reference evidence="2 3" key="1">
    <citation type="submission" date="2020-05" db="EMBL/GenBank/DDBJ databases">
        <authorList>
            <person name="Niu N."/>
        </authorList>
    </citation>
    <scope>NUCLEOTIDE SEQUENCE [LARGE SCALE GENOMIC DNA]</scope>
    <source>
        <strain evidence="2 3">3340-03</strain>
    </source>
</reference>
<dbReference type="SUPFAM" id="SSF53448">
    <property type="entry name" value="Nucleotide-diphospho-sugar transferases"/>
    <property type="match status" value="1"/>
</dbReference>
<organism evidence="2 3">
    <name type="scientific">Pelistega suis</name>
    <dbReference type="NCBI Taxonomy" id="1631957"/>
    <lineage>
        <taxon>Bacteria</taxon>
        <taxon>Pseudomonadati</taxon>
        <taxon>Pseudomonadota</taxon>
        <taxon>Betaproteobacteria</taxon>
        <taxon>Burkholderiales</taxon>
        <taxon>Alcaligenaceae</taxon>
        <taxon>Pelistega</taxon>
    </lineage>
</organism>
<dbReference type="Pfam" id="PF01636">
    <property type="entry name" value="APH"/>
    <property type="match status" value="1"/>
</dbReference>
<dbReference type="EMBL" id="JABGBN010000004">
    <property type="protein sequence ID" value="NOL51766.1"/>
    <property type="molecule type" value="Genomic_DNA"/>
</dbReference>
<dbReference type="Proteomes" id="UP000537862">
    <property type="component" value="Unassembled WGS sequence"/>
</dbReference>
<dbReference type="InterPro" id="IPR002575">
    <property type="entry name" value="Aminoglycoside_PTrfase"/>
</dbReference>
<dbReference type="InterPro" id="IPR011009">
    <property type="entry name" value="Kinase-like_dom_sf"/>
</dbReference>
<evidence type="ECO:0000313" key="3">
    <source>
        <dbReference type="Proteomes" id="UP000537862"/>
    </source>
</evidence>
<feature type="domain" description="Aminoglycoside phosphotransferase" evidence="1">
    <location>
        <begin position="229"/>
        <end position="425"/>
    </location>
</feature>
<evidence type="ECO:0000259" key="1">
    <source>
        <dbReference type="Pfam" id="PF01636"/>
    </source>
</evidence>
<dbReference type="RefSeq" id="WP_171680469.1">
    <property type="nucleotide sequence ID" value="NZ_JABGBN010000004.1"/>
</dbReference>
<comment type="caution">
    <text evidence="2">The sequence shown here is derived from an EMBL/GenBank/DDBJ whole genome shotgun (WGS) entry which is preliminary data.</text>
</comment>
<dbReference type="AlphaFoldDB" id="A0A849P3X5"/>
<name>A0A849P3X5_9BURK</name>
<sequence>MILINSAAYVNAEFRNELGAIPPCFLPIGNHKLLYYQVKALRQAFGDQEPIYLSLPEGYRLNLMEVFLIHTLSLEVIFVPEGISLGKAITYSVTKVGIQHSPLRLLHGDTLLKQFPMEEDCIALGNTQDNYEWEWSHPTERKLAWCGYFSFSEAPQFLAALVAKEHNFVAAVHYYAAQQAHIDYPQMNEWYDLGHINTYFRSRSAITTQRVFNTLKISQGVVWKSGVLTRKIEAEAYWLTQIPAALKRYIPQLIQTGTTSDHHFFYETEYLPLLPLNEILVHGRNPVAFWEKLFALIGQYMSESRRLFPAQQSLERIDQDARALYVDKTYTRLAEYAHQSHMTLDTPLHYDGKILPSLREIAQDCIDRALTLPVIPAICHGDLCFSNILFDSRADTIKVIDPRGLTHQQELSIYGNQVYDLAKLHHSVIGLYDFIIADAFVIERSEDLGSTIRFTLDERLLAIQQVFLARPFIEGIDNAQIMAVTILLFLSMLPLHSDKPYRQEAMLLNACRLYAQLKA</sequence>
<dbReference type="Gene3D" id="3.90.1200.10">
    <property type="match status" value="1"/>
</dbReference>
<keyword evidence="3" id="KW-1185">Reference proteome</keyword>
<gene>
    <name evidence="2" type="ORF">HKX39_06215</name>
</gene>
<dbReference type="SUPFAM" id="SSF56112">
    <property type="entry name" value="Protein kinase-like (PK-like)"/>
    <property type="match status" value="1"/>
</dbReference>
<dbReference type="InterPro" id="IPR029044">
    <property type="entry name" value="Nucleotide-diphossugar_trans"/>
</dbReference>